<sequence>MSPELQAWADAGRYLYTPIGQHRVFFKQLGDPEAPPDRTLLLLHGFPESSYSFHKVVSPLLARFDRIVLFDFIGYGLSDKPAHYGYSLYEQADVALEVWRALGVQGGHLLAHDMGTSVATELLARELSALLPAGFSEGFNSVTFTNGSMVLALARLRLTQRLLLSPLGPLLARWSSYRVMASQVRSAHGNDGLSDADLEHLWENIQLGDGHRNHHRVIRYLLDRRRLEAPRWLEALRHTRTPIHLCWGTDDAVARVEMAYYLKEKVCPQAQLSLMPGVGHFGQLSDPERWVETVIGFYRQSGAA</sequence>
<dbReference type="RefSeq" id="WP_125014383.1">
    <property type="nucleotide sequence ID" value="NZ_QWEZ01000001.1"/>
</dbReference>
<evidence type="ECO:0000313" key="2">
    <source>
        <dbReference type="EMBL" id="RRJ83957.1"/>
    </source>
</evidence>
<dbReference type="PANTHER" id="PTHR43798">
    <property type="entry name" value="MONOACYLGLYCEROL LIPASE"/>
    <property type="match status" value="1"/>
</dbReference>
<evidence type="ECO:0000259" key="1">
    <source>
        <dbReference type="Pfam" id="PF00561"/>
    </source>
</evidence>
<dbReference type="InterPro" id="IPR000639">
    <property type="entry name" value="Epox_hydrolase-like"/>
</dbReference>
<dbReference type="SUPFAM" id="SSF53474">
    <property type="entry name" value="alpha/beta-Hydrolases"/>
    <property type="match status" value="1"/>
</dbReference>
<dbReference type="GO" id="GO:0046464">
    <property type="term" value="P:acylglycerol catabolic process"/>
    <property type="evidence" value="ECO:0007669"/>
    <property type="project" value="TreeGrafter"/>
</dbReference>
<dbReference type="GO" id="GO:0047372">
    <property type="term" value="F:monoacylglycerol lipase activity"/>
    <property type="evidence" value="ECO:0007669"/>
    <property type="project" value="TreeGrafter"/>
</dbReference>
<name>A0A3P3VNN9_9GAMM</name>
<feature type="domain" description="AB hydrolase-1" evidence="1">
    <location>
        <begin position="39"/>
        <end position="287"/>
    </location>
</feature>
<dbReference type="GO" id="GO:0016020">
    <property type="term" value="C:membrane"/>
    <property type="evidence" value="ECO:0007669"/>
    <property type="project" value="TreeGrafter"/>
</dbReference>
<proteinExistence type="predicted"/>
<dbReference type="Proteomes" id="UP000280792">
    <property type="component" value="Unassembled WGS sequence"/>
</dbReference>
<dbReference type="InterPro" id="IPR000073">
    <property type="entry name" value="AB_hydrolase_1"/>
</dbReference>
<protein>
    <submittedName>
        <fullName evidence="2">Alpha/beta hydrolase</fullName>
    </submittedName>
</protein>
<dbReference type="AlphaFoldDB" id="A0A3P3VNN9"/>
<dbReference type="InterPro" id="IPR050266">
    <property type="entry name" value="AB_hydrolase_sf"/>
</dbReference>
<dbReference type="PANTHER" id="PTHR43798:SF33">
    <property type="entry name" value="HYDROLASE, PUTATIVE (AFU_ORTHOLOGUE AFUA_2G14860)-RELATED"/>
    <property type="match status" value="1"/>
</dbReference>
<dbReference type="Pfam" id="PF00561">
    <property type="entry name" value="Abhydrolase_1"/>
    <property type="match status" value="1"/>
</dbReference>
<gene>
    <name evidence="2" type="ORF">D0544_02220</name>
</gene>
<reference evidence="2 3" key="1">
    <citation type="submission" date="2018-08" db="EMBL/GenBank/DDBJ databases">
        <authorList>
            <person name="Khan S.A."/>
        </authorList>
    </citation>
    <scope>NUCLEOTIDE SEQUENCE [LARGE SCALE GENOMIC DNA]</scope>
    <source>
        <strain evidence="2 3">GTF-13</strain>
    </source>
</reference>
<dbReference type="PRINTS" id="PR00412">
    <property type="entry name" value="EPOXHYDRLASE"/>
</dbReference>
<reference evidence="2 3" key="2">
    <citation type="submission" date="2018-12" db="EMBL/GenBank/DDBJ databases">
        <title>Simiduia agarivorans gen. nov., sp. nov., a marine, agarolytic bacterium isolated from shallow coastal water from Keelung, Taiwan.</title>
        <authorList>
            <person name="Shieh W.Y."/>
        </authorList>
    </citation>
    <scope>NUCLEOTIDE SEQUENCE [LARGE SCALE GENOMIC DNA]</scope>
    <source>
        <strain evidence="2 3">GTF-13</strain>
    </source>
</reference>
<keyword evidence="3" id="KW-1185">Reference proteome</keyword>
<comment type="caution">
    <text evidence="2">The sequence shown here is derived from an EMBL/GenBank/DDBJ whole genome shotgun (WGS) entry which is preliminary data.</text>
</comment>
<dbReference type="Gene3D" id="3.40.50.1820">
    <property type="entry name" value="alpha/beta hydrolase"/>
    <property type="match status" value="1"/>
</dbReference>
<dbReference type="EMBL" id="QWEZ01000001">
    <property type="protein sequence ID" value="RRJ83957.1"/>
    <property type="molecule type" value="Genomic_DNA"/>
</dbReference>
<keyword evidence="2" id="KW-0378">Hydrolase</keyword>
<organism evidence="2 3">
    <name type="scientific">Aestuariirhabdus litorea</name>
    <dbReference type="NCBI Taxonomy" id="2528527"/>
    <lineage>
        <taxon>Bacteria</taxon>
        <taxon>Pseudomonadati</taxon>
        <taxon>Pseudomonadota</taxon>
        <taxon>Gammaproteobacteria</taxon>
        <taxon>Oceanospirillales</taxon>
        <taxon>Aestuariirhabdaceae</taxon>
        <taxon>Aestuariirhabdus</taxon>
    </lineage>
</organism>
<evidence type="ECO:0000313" key="3">
    <source>
        <dbReference type="Proteomes" id="UP000280792"/>
    </source>
</evidence>
<accession>A0A3P3VNN9</accession>
<dbReference type="InterPro" id="IPR029058">
    <property type="entry name" value="AB_hydrolase_fold"/>
</dbReference>